<dbReference type="AlphaFoldDB" id="A0A8B2NMU8"/>
<keyword evidence="2" id="KW-1185">Reference proteome</keyword>
<accession>A0A8B2NMU8</accession>
<organism evidence="1 2">
    <name type="scientific">Acuticoccus sediminis</name>
    <dbReference type="NCBI Taxonomy" id="2184697"/>
    <lineage>
        <taxon>Bacteria</taxon>
        <taxon>Pseudomonadati</taxon>
        <taxon>Pseudomonadota</taxon>
        <taxon>Alphaproteobacteria</taxon>
        <taxon>Hyphomicrobiales</taxon>
        <taxon>Amorphaceae</taxon>
        <taxon>Acuticoccus</taxon>
    </lineage>
</organism>
<dbReference type="RefSeq" id="WP_111347554.1">
    <property type="nucleotide sequence ID" value="NZ_QHHQ01000003.1"/>
</dbReference>
<protein>
    <submittedName>
        <fullName evidence="1">Uncharacterized protein</fullName>
    </submittedName>
</protein>
<dbReference type="Proteomes" id="UP000249590">
    <property type="component" value="Unassembled WGS sequence"/>
</dbReference>
<evidence type="ECO:0000313" key="1">
    <source>
        <dbReference type="EMBL" id="RAI01016.1"/>
    </source>
</evidence>
<dbReference type="OrthoDB" id="7205619at2"/>
<name>A0A8B2NMU8_9HYPH</name>
<reference evidence="1 2" key="1">
    <citation type="submission" date="2018-05" db="EMBL/GenBank/DDBJ databases">
        <title>Acuticoccus sediminis sp. nov., isolated from deep-sea sediment of Indian Ocean.</title>
        <authorList>
            <person name="Liu X."/>
            <person name="Lai Q."/>
            <person name="Du Y."/>
            <person name="Sun F."/>
            <person name="Zhang X."/>
            <person name="Wang S."/>
            <person name="Shao Z."/>
        </authorList>
    </citation>
    <scope>NUCLEOTIDE SEQUENCE [LARGE SCALE GENOMIC DNA]</scope>
    <source>
        <strain evidence="1 2">PTG4-2</strain>
    </source>
</reference>
<proteinExistence type="predicted"/>
<gene>
    <name evidence="1" type="ORF">DLJ53_17485</name>
</gene>
<evidence type="ECO:0000313" key="2">
    <source>
        <dbReference type="Proteomes" id="UP000249590"/>
    </source>
</evidence>
<comment type="caution">
    <text evidence="1">The sequence shown here is derived from an EMBL/GenBank/DDBJ whole genome shotgun (WGS) entry which is preliminary data.</text>
</comment>
<dbReference type="EMBL" id="QHHQ01000003">
    <property type="protein sequence ID" value="RAI01016.1"/>
    <property type="molecule type" value="Genomic_DNA"/>
</dbReference>
<sequence length="117" mass="12380">MSILLGPLASELTAALEAEGVPYDIVVTRTVTTGGDPWNPTTEDVDYPCRGWRDAWMQGEVDGTLVLQSDSKIVVLALSIGIVPTTADTITLDGLTYAIIDVSADPAGATFTVQARR</sequence>